<evidence type="ECO:0000313" key="13">
    <source>
        <dbReference type="Proteomes" id="UP000434639"/>
    </source>
</evidence>
<dbReference type="UniPathway" id="UPA00253">
    <property type="reaction ID" value="UER00332"/>
</dbReference>
<protein>
    <recommendedName>
        <fullName evidence="10">Probable nicotinate-nucleotide adenylyltransferase</fullName>
        <ecNumber evidence="10">2.7.7.18</ecNumber>
    </recommendedName>
    <alternativeName>
        <fullName evidence="10">Deamido-NAD(+) diphosphorylase</fullName>
    </alternativeName>
    <alternativeName>
        <fullName evidence="10">Deamido-NAD(+) pyrophosphorylase</fullName>
    </alternativeName>
    <alternativeName>
        <fullName evidence="10">Nicotinate mononucleotide adenylyltransferase</fullName>
        <shortName evidence="10">NaMN adenylyltransferase</shortName>
    </alternativeName>
</protein>
<dbReference type="PANTHER" id="PTHR39321">
    <property type="entry name" value="NICOTINATE-NUCLEOTIDE ADENYLYLTRANSFERASE-RELATED"/>
    <property type="match status" value="1"/>
</dbReference>
<name>A0A7X2V3K6_9BACI</name>
<evidence type="ECO:0000256" key="8">
    <source>
        <dbReference type="ARBA" id="ARBA00023027"/>
    </source>
</evidence>
<keyword evidence="7 10" id="KW-0067">ATP-binding</keyword>
<dbReference type="HAMAP" id="MF_00244">
    <property type="entry name" value="NaMN_adenylyltr"/>
    <property type="match status" value="1"/>
</dbReference>
<evidence type="ECO:0000256" key="1">
    <source>
        <dbReference type="ARBA" id="ARBA00002324"/>
    </source>
</evidence>
<dbReference type="NCBIfam" id="TIGR00125">
    <property type="entry name" value="cyt_tran_rel"/>
    <property type="match status" value="1"/>
</dbReference>
<evidence type="ECO:0000256" key="7">
    <source>
        <dbReference type="ARBA" id="ARBA00022840"/>
    </source>
</evidence>
<gene>
    <name evidence="10" type="primary">nadD</name>
    <name evidence="12" type="ORF">GKZ89_03700</name>
</gene>
<feature type="domain" description="Cytidyltransferase-like" evidence="11">
    <location>
        <begin position="6"/>
        <end position="162"/>
    </location>
</feature>
<comment type="caution">
    <text evidence="12">The sequence shown here is derived from an EMBL/GenBank/DDBJ whole genome shotgun (WGS) entry which is preliminary data.</text>
</comment>
<dbReference type="InterPro" id="IPR014729">
    <property type="entry name" value="Rossmann-like_a/b/a_fold"/>
</dbReference>
<comment type="similarity">
    <text evidence="10">Belongs to the NadD family.</text>
</comment>
<keyword evidence="8 10" id="KW-0520">NAD</keyword>
<comment type="function">
    <text evidence="1 10">Catalyzes the reversible adenylation of nicotinate mononucleotide (NaMN) to nicotinic acid adenine dinucleotide (NaAD).</text>
</comment>
<dbReference type="NCBIfam" id="NF000841">
    <property type="entry name" value="PRK00071.1-4"/>
    <property type="match status" value="1"/>
</dbReference>
<dbReference type="AlphaFoldDB" id="A0A7X2V3K6"/>
<organism evidence="12 13">
    <name type="scientific">Metabacillus mangrovi</name>
    <dbReference type="NCBI Taxonomy" id="1491830"/>
    <lineage>
        <taxon>Bacteria</taxon>
        <taxon>Bacillati</taxon>
        <taxon>Bacillota</taxon>
        <taxon>Bacilli</taxon>
        <taxon>Bacillales</taxon>
        <taxon>Bacillaceae</taxon>
        <taxon>Metabacillus</taxon>
    </lineage>
</organism>
<evidence type="ECO:0000256" key="9">
    <source>
        <dbReference type="ARBA" id="ARBA00048721"/>
    </source>
</evidence>
<evidence type="ECO:0000256" key="6">
    <source>
        <dbReference type="ARBA" id="ARBA00022741"/>
    </source>
</evidence>
<comment type="pathway">
    <text evidence="2 10">Cofactor biosynthesis; NAD(+) biosynthesis; deamido-NAD(+) from nicotinate D-ribonucleotide: step 1/1.</text>
</comment>
<dbReference type="GO" id="GO:0009435">
    <property type="term" value="P:NAD+ biosynthetic process"/>
    <property type="evidence" value="ECO:0007669"/>
    <property type="project" value="UniProtKB-UniRule"/>
</dbReference>
<dbReference type="InterPro" id="IPR004821">
    <property type="entry name" value="Cyt_trans-like"/>
</dbReference>
<comment type="catalytic activity">
    <reaction evidence="9 10">
        <text>nicotinate beta-D-ribonucleotide + ATP + H(+) = deamido-NAD(+) + diphosphate</text>
        <dbReference type="Rhea" id="RHEA:22860"/>
        <dbReference type="ChEBI" id="CHEBI:15378"/>
        <dbReference type="ChEBI" id="CHEBI:30616"/>
        <dbReference type="ChEBI" id="CHEBI:33019"/>
        <dbReference type="ChEBI" id="CHEBI:57502"/>
        <dbReference type="ChEBI" id="CHEBI:58437"/>
        <dbReference type="EC" id="2.7.7.18"/>
    </reaction>
</comment>
<evidence type="ECO:0000256" key="4">
    <source>
        <dbReference type="ARBA" id="ARBA00022679"/>
    </source>
</evidence>
<evidence type="ECO:0000313" key="12">
    <source>
        <dbReference type="EMBL" id="MTH52500.1"/>
    </source>
</evidence>
<dbReference type="GO" id="GO:0004515">
    <property type="term" value="F:nicotinate-nucleotide adenylyltransferase activity"/>
    <property type="evidence" value="ECO:0007669"/>
    <property type="project" value="UniProtKB-UniRule"/>
</dbReference>
<dbReference type="Pfam" id="PF01467">
    <property type="entry name" value="CTP_transf_like"/>
    <property type="match status" value="1"/>
</dbReference>
<evidence type="ECO:0000256" key="3">
    <source>
        <dbReference type="ARBA" id="ARBA00022642"/>
    </source>
</evidence>
<dbReference type="InterPro" id="IPR005248">
    <property type="entry name" value="NadD/NMNAT"/>
</dbReference>
<keyword evidence="3 10" id="KW-0662">Pyridine nucleotide biosynthesis</keyword>
<dbReference type="RefSeq" id="WP_155110996.1">
    <property type="nucleotide sequence ID" value="NZ_WMIB01000001.1"/>
</dbReference>
<dbReference type="CDD" id="cd02165">
    <property type="entry name" value="NMNAT"/>
    <property type="match status" value="1"/>
</dbReference>
<dbReference type="SUPFAM" id="SSF52374">
    <property type="entry name" value="Nucleotidylyl transferase"/>
    <property type="match status" value="1"/>
</dbReference>
<evidence type="ECO:0000256" key="2">
    <source>
        <dbReference type="ARBA" id="ARBA00005019"/>
    </source>
</evidence>
<dbReference type="EMBL" id="WMIB01000001">
    <property type="protein sequence ID" value="MTH52500.1"/>
    <property type="molecule type" value="Genomic_DNA"/>
</dbReference>
<keyword evidence="6 10" id="KW-0547">Nucleotide-binding</keyword>
<dbReference type="NCBIfam" id="TIGR00482">
    <property type="entry name" value="nicotinate (nicotinamide) nucleotide adenylyltransferase"/>
    <property type="match status" value="1"/>
</dbReference>
<keyword evidence="4 10" id="KW-0808">Transferase</keyword>
<dbReference type="OrthoDB" id="5295945at2"/>
<evidence type="ECO:0000259" key="11">
    <source>
        <dbReference type="Pfam" id="PF01467"/>
    </source>
</evidence>
<dbReference type="GO" id="GO:0005524">
    <property type="term" value="F:ATP binding"/>
    <property type="evidence" value="ECO:0007669"/>
    <property type="project" value="UniProtKB-KW"/>
</dbReference>
<proteinExistence type="inferred from homology"/>
<reference evidence="12 13" key="1">
    <citation type="journal article" date="2017" name="Int. J. Syst. Evol. Microbiol.">
        <title>Bacillus mangrovi sp. nov., isolated from a sediment sample from a mangrove forest.</title>
        <authorList>
            <person name="Gupta V."/>
            <person name="Singh P.K."/>
            <person name="Korpole S."/>
            <person name="Tanuku N.R.S."/>
            <person name="Pinnaka A.K."/>
        </authorList>
    </citation>
    <scope>NUCLEOTIDE SEQUENCE [LARGE SCALE GENOMIC DNA]</scope>
    <source>
        <strain evidence="12 13">KCTC 33872</strain>
    </source>
</reference>
<dbReference type="PANTHER" id="PTHR39321:SF3">
    <property type="entry name" value="PHOSPHOPANTETHEINE ADENYLYLTRANSFERASE"/>
    <property type="match status" value="1"/>
</dbReference>
<accession>A0A7X2V3K6</accession>
<dbReference type="NCBIfam" id="NF000840">
    <property type="entry name" value="PRK00071.1-3"/>
    <property type="match status" value="1"/>
</dbReference>
<evidence type="ECO:0000256" key="10">
    <source>
        <dbReference type="HAMAP-Rule" id="MF_00244"/>
    </source>
</evidence>
<dbReference type="Gene3D" id="3.40.50.620">
    <property type="entry name" value="HUPs"/>
    <property type="match status" value="1"/>
</dbReference>
<evidence type="ECO:0000256" key="5">
    <source>
        <dbReference type="ARBA" id="ARBA00022695"/>
    </source>
</evidence>
<dbReference type="EC" id="2.7.7.18" evidence="10"/>
<keyword evidence="13" id="KW-1185">Reference proteome</keyword>
<keyword evidence="5 10" id="KW-0548">Nucleotidyltransferase</keyword>
<sequence>MKEIGILGGTFDPPHYGHLLIASEVMAALSLDEIWFMPNRLPPHKQHEEHSSPDERFEMLKLAIGGAEGFKIQAAELERSGPSYTYDTVVLLKEKYPEASFSFIIGADMIEFLPQWSRIDELIRLVRFVGVNRPGYSPATDFKVTMADVPQFDVSSTMIRERLRNGETTRFLLPDQIKDYIRERGLYGT</sequence>
<dbReference type="Proteomes" id="UP000434639">
    <property type="component" value="Unassembled WGS sequence"/>
</dbReference>